<reference evidence="2 3" key="1">
    <citation type="journal article" date="2019" name="Sci. Data">
        <title>Hybrid genome assembly and annotation of Danionella translucida.</title>
        <authorList>
            <person name="Kadobianskyi M."/>
            <person name="Schulze L."/>
            <person name="Schuelke M."/>
            <person name="Judkewitz B."/>
        </authorList>
    </citation>
    <scope>NUCLEOTIDE SEQUENCE [LARGE SCALE GENOMIC DNA]</scope>
    <source>
        <strain evidence="2 3">Bolton</strain>
    </source>
</reference>
<keyword evidence="3" id="KW-1185">Reference proteome</keyword>
<proteinExistence type="predicted"/>
<feature type="region of interest" description="Disordered" evidence="1">
    <location>
        <begin position="154"/>
        <end position="192"/>
    </location>
</feature>
<accession>A0A553P5H4</accession>
<evidence type="ECO:0000313" key="2">
    <source>
        <dbReference type="EMBL" id="TRY72937.1"/>
    </source>
</evidence>
<evidence type="ECO:0000256" key="1">
    <source>
        <dbReference type="SAM" id="MobiDB-lite"/>
    </source>
</evidence>
<protein>
    <submittedName>
        <fullName evidence="2">Uncharacterized protein</fullName>
    </submittedName>
</protein>
<dbReference type="STRING" id="623744.A0A553P5H4"/>
<dbReference type="OrthoDB" id="8956724at2759"/>
<name>A0A553P5H4_9TELE</name>
<organism evidence="2 3">
    <name type="scientific">Danionella cerebrum</name>
    <dbReference type="NCBI Taxonomy" id="2873325"/>
    <lineage>
        <taxon>Eukaryota</taxon>
        <taxon>Metazoa</taxon>
        <taxon>Chordata</taxon>
        <taxon>Craniata</taxon>
        <taxon>Vertebrata</taxon>
        <taxon>Euteleostomi</taxon>
        <taxon>Actinopterygii</taxon>
        <taxon>Neopterygii</taxon>
        <taxon>Teleostei</taxon>
        <taxon>Ostariophysi</taxon>
        <taxon>Cypriniformes</taxon>
        <taxon>Danionidae</taxon>
        <taxon>Danioninae</taxon>
        <taxon>Danionella</taxon>
    </lineage>
</organism>
<feature type="non-terminal residue" evidence="2">
    <location>
        <position position="207"/>
    </location>
</feature>
<comment type="caution">
    <text evidence="2">The sequence shown here is derived from an EMBL/GenBank/DDBJ whole genome shotgun (WGS) entry which is preliminary data.</text>
</comment>
<gene>
    <name evidence="2" type="ORF">DNTS_001131</name>
</gene>
<dbReference type="EMBL" id="SRMA01026737">
    <property type="protein sequence ID" value="TRY72937.1"/>
    <property type="molecule type" value="Genomic_DNA"/>
</dbReference>
<dbReference type="Proteomes" id="UP000316079">
    <property type="component" value="Unassembled WGS sequence"/>
</dbReference>
<sequence>MVIGSDTLDCAEGSLLSFVPRLEQQCSPALGPGLLNMGEPATQPWLADTWPNSCSNHNDCTINCCTGSNGNSDSNLATYSRPADCIANYSNQMDNKTANLLAPDTALYSDVDLSNKINEMKTFNSPNLKDGRFLGPGGQPTPYATTQLIQSSLANNNMNSSSGGSGGGSADFNEKQSWKGTPQKHADINIPLQYNVMEQNKLNKGES</sequence>
<evidence type="ECO:0000313" key="3">
    <source>
        <dbReference type="Proteomes" id="UP000316079"/>
    </source>
</evidence>
<dbReference type="AlphaFoldDB" id="A0A553P5H4"/>